<gene>
    <name evidence="4" type="ORF">CHS0354_020322</name>
</gene>
<feature type="compositionally biased region" description="Polar residues" evidence="1">
    <location>
        <begin position="141"/>
        <end position="160"/>
    </location>
</feature>
<evidence type="ECO:0000313" key="5">
    <source>
        <dbReference type="Proteomes" id="UP001195483"/>
    </source>
</evidence>
<proteinExistence type="predicted"/>
<evidence type="ECO:0000313" key="4">
    <source>
        <dbReference type="EMBL" id="KAK3594175.1"/>
    </source>
</evidence>
<keyword evidence="2" id="KW-0472">Membrane</keyword>
<accession>A0AAE0SMC4</accession>
<sequence length="173" mass="18499">MSLVFWMCLIVYFCGPSATTPLRRPTPDTTIVTSTSSLSTTKVSSSPLLNGTSTTQTGTSANTPSTASFSGSEVISSDKQSSTDLTSTSFNGTDIDAEYPVRIIIILVVVLAVLLGSSILVIVFILHRRRYKKSSGEDASKNQIPSGLVNHSNTNFGVSNQNYKAPKAQITMR</sequence>
<feature type="compositionally biased region" description="Low complexity" evidence="1">
    <location>
        <begin position="41"/>
        <end position="66"/>
    </location>
</feature>
<name>A0AAE0SMC4_9BIVA</name>
<dbReference type="EMBL" id="JAEAOA010001234">
    <property type="protein sequence ID" value="KAK3594175.1"/>
    <property type="molecule type" value="Genomic_DNA"/>
</dbReference>
<evidence type="ECO:0000256" key="1">
    <source>
        <dbReference type="SAM" id="MobiDB-lite"/>
    </source>
</evidence>
<feature type="region of interest" description="Disordered" evidence="1">
    <location>
        <begin position="41"/>
        <end position="86"/>
    </location>
</feature>
<dbReference type="Proteomes" id="UP001195483">
    <property type="component" value="Unassembled WGS sequence"/>
</dbReference>
<keyword evidence="2" id="KW-0812">Transmembrane</keyword>
<dbReference type="AlphaFoldDB" id="A0AAE0SMC4"/>
<feature type="chain" id="PRO_5042279422" evidence="3">
    <location>
        <begin position="20"/>
        <end position="173"/>
    </location>
</feature>
<evidence type="ECO:0000256" key="3">
    <source>
        <dbReference type="SAM" id="SignalP"/>
    </source>
</evidence>
<protein>
    <submittedName>
        <fullName evidence="4">Uncharacterized protein</fullName>
    </submittedName>
</protein>
<reference evidence="4" key="2">
    <citation type="journal article" date="2021" name="Genome Biol. Evol.">
        <title>Developing a high-quality reference genome for a parasitic bivalve with doubly uniparental inheritance (Bivalvia: Unionida).</title>
        <authorList>
            <person name="Smith C.H."/>
        </authorList>
    </citation>
    <scope>NUCLEOTIDE SEQUENCE</scope>
    <source>
        <strain evidence="4">CHS0354</strain>
        <tissue evidence="4">Mantle</tissue>
    </source>
</reference>
<feature type="region of interest" description="Disordered" evidence="1">
    <location>
        <begin position="135"/>
        <end position="160"/>
    </location>
</feature>
<keyword evidence="3" id="KW-0732">Signal</keyword>
<feature type="transmembrane region" description="Helical" evidence="2">
    <location>
        <begin position="103"/>
        <end position="126"/>
    </location>
</feature>
<keyword evidence="5" id="KW-1185">Reference proteome</keyword>
<reference evidence="4" key="1">
    <citation type="journal article" date="2021" name="Genome Biol. Evol.">
        <title>A High-Quality Reference Genome for a Parasitic Bivalve with Doubly Uniparental Inheritance (Bivalvia: Unionida).</title>
        <authorList>
            <person name="Smith C.H."/>
        </authorList>
    </citation>
    <scope>NUCLEOTIDE SEQUENCE</scope>
    <source>
        <strain evidence="4">CHS0354</strain>
    </source>
</reference>
<organism evidence="4 5">
    <name type="scientific">Potamilus streckersoni</name>
    <dbReference type="NCBI Taxonomy" id="2493646"/>
    <lineage>
        <taxon>Eukaryota</taxon>
        <taxon>Metazoa</taxon>
        <taxon>Spiralia</taxon>
        <taxon>Lophotrochozoa</taxon>
        <taxon>Mollusca</taxon>
        <taxon>Bivalvia</taxon>
        <taxon>Autobranchia</taxon>
        <taxon>Heteroconchia</taxon>
        <taxon>Palaeoheterodonta</taxon>
        <taxon>Unionida</taxon>
        <taxon>Unionoidea</taxon>
        <taxon>Unionidae</taxon>
        <taxon>Ambleminae</taxon>
        <taxon>Lampsilini</taxon>
        <taxon>Potamilus</taxon>
    </lineage>
</organism>
<keyword evidence="2" id="KW-1133">Transmembrane helix</keyword>
<feature type="signal peptide" evidence="3">
    <location>
        <begin position="1"/>
        <end position="19"/>
    </location>
</feature>
<evidence type="ECO:0000256" key="2">
    <source>
        <dbReference type="SAM" id="Phobius"/>
    </source>
</evidence>
<comment type="caution">
    <text evidence="4">The sequence shown here is derived from an EMBL/GenBank/DDBJ whole genome shotgun (WGS) entry which is preliminary data.</text>
</comment>
<feature type="compositionally biased region" description="Polar residues" evidence="1">
    <location>
        <begin position="67"/>
        <end position="86"/>
    </location>
</feature>
<reference evidence="4" key="3">
    <citation type="submission" date="2023-05" db="EMBL/GenBank/DDBJ databases">
        <authorList>
            <person name="Smith C.H."/>
        </authorList>
    </citation>
    <scope>NUCLEOTIDE SEQUENCE</scope>
    <source>
        <strain evidence="4">CHS0354</strain>
        <tissue evidence="4">Mantle</tissue>
    </source>
</reference>